<evidence type="ECO:0000259" key="12">
    <source>
        <dbReference type="PROSITE" id="PS50195"/>
    </source>
</evidence>
<feature type="compositionally biased region" description="Polar residues" evidence="11">
    <location>
        <begin position="338"/>
        <end position="355"/>
    </location>
</feature>
<evidence type="ECO:0000256" key="1">
    <source>
        <dbReference type="ARBA" id="ARBA00004481"/>
    </source>
</evidence>
<dbReference type="Pfam" id="PF00787">
    <property type="entry name" value="PX"/>
    <property type="match status" value="1"/>
</dbReference>
<comment type="subcellular location">
    <subcellularLocation>
        <location evidence="2">Cytoplasm</location>
        <location evidence="2">Cytosol</location>
    </subcellularLocation>
    <subcellularLocation>
        <location evidence="1">Endosome membrane</location>
        <topology evidence="1">Peripheral membrane protein</topology>
    </subcellularLocation>
</comment>
<dbReference type="PANTHER" id="PTHR46856">
    <property type="entry name" value="PX DOMAIN-CONTAINING PROTEIN EREL1-RELATED"/>
    <property type="match status" value="1"/>
</dbReference>
<dbReference type="Gene3D" id="3.30.1520.10">
    <property type="entry name" value="Phox-like domain"/>
    <property type="match status" value="1"/>
</dbReference>
<dbReference type="GO" id="GO:0035091">
    <property type="term" value="F:phosphatidylinositol binding"/>
    <property type="evidence" value="ECO:0007669"/>
    <property type="project" value="InterPro"/>
</dbReference>
<evidence type="ECO:0000256" key="3">
    <source>
        <dbReference type="ARBA" id="ARBA00022448"/>
    </source>
</evidence>
<organism evidence="13 14">
    <name type="scientific">Saponaria officinalis</name>
    <name type="common">Common soapwort</name>
    <name type="synonym">Lychnis saponaria</name>
    <dbReference type="NCBI Taxonomy" id="3572"/>
    <lineage>
        <taxon>Eukaryota</taxon>
        <taxon>Viridiplantae</taxon>
        <taxon>Streptophyta</taxon>
        <taxon>Embryophyta</taxon>
        <taxon>Tracheophyta</taxon>
        <taxon>Spermatophyta</taxon>
        <taxon>Magnoliopsida</taxon>
        <taxon>eudicotyledons</taxon>
        <taxon>Gunneridae</taxon>
        <taxon>Pentapetalae</taxon>
        <taxon>Caryophyllales</taxon>
        <taxon>Caryophyllaceae</taxon>
        <taxon>Caryophylleae</taxon>
        <taxon>Saponaria</taxon>
    </lineage>
</organism>
<protein>
    <recommendedName>
        <fullName evidence="12">PX domain-containing protein</fullName>
    </recommendedName>
</protein>
<feature type="region of interest" description="Disordered" evidence="11">
    <location>
        <begin position="287"/>
        <end position="315"/>
    </location>
</feature>
<dbReference type="GO" id="GO:0015031">
    <property type="term" value="P:protein transport"/>
    <property type="evidence" value="ECO:0007669"/>
    <property type="project" value="UniProtKB-KW"/>
</dbReference>
<dbReference type="GO" id="GO:0010008">
    <property type="term" value="C:endosome membrane"/>
    <property type="evidence" value="ECO:0007669"/>
    <property type="project" value="UniProtKB-SubCell"/>
</dbReference>
<feature type="compositionally biased region" description="Polar residues" evidence="11">
    <location>
        <begin position="287"/>
        <end position="311"/>
    </location>
</feature>
<keyword evidence="8" id="KW-0472">Membrane</keyword>
<sequence length="688" mass="77186">MIRGRSPPKHRHDGTSPLPLGMDWSPPPKKWNGRDTVWPHDPRSGWSYCVTIPSWVALPKSRSGASDPVVFYRVQVAIQSPAGVTTIRGVLRRFNDFLKLFSDLRKAFPKKSLPSAPPKGLLRMKSRTLLEERRNSLEDWISKLLSDIYISRSMAVATFLELEAAARNSFEEANQQPSETNPSTLSNLSSGQILNALDGSSSVASDYGSVDYGSDTAYETSEIGSPSVGRDDSSEVDLEGLTLDGELPDPVEKLVQYSMSNIDEGLLMGESILDQLEAFQKYKGQNRQITDNGSASKSTVLPSNESIGSDLSSHKGSEISNSWALNLVGETSLDASSVRTMQSPGSPETQFNSNGGRIALPRDQQPKLERILTTMQRRLVTAKTDMEDLISRLNQEVAVKEYLTTKVKDLEVELETTREKSKETLQQALSLEKERITKMQWDMEELRRKSLELELKLKSQEDGKLPVNSMKSSSFPEKDELLRDLEATKAELNVLLKQHEELEMKSKSDVKVLVREVKSLRKSQNELMQKLDISSQEKSEMEQLLQQETERSQRALATRSKLLHDCRTLQSRLQETNIKFVQNNIASDSSSVSAALDLLAESDKQIGVLLEETEQLTPEMDTSANNDDDLKKIDQELRLLLRDMFMNNAKLRKRVNVFIRSALQVDGSNNGGEDTLSREHVLKELLEI</sequence>
<evidence type="ECO:0000256" key="5">
    <source>
        <dbReference type="ARBA" id="ARBA00022753"/>
    </source>
</evidence>
<keyword evidence="4" id="KW-0963">Cytoplasm</keyword>
<comment type="function">
    <text evidence="9">Acts as an effector of RABF2A and RABF2B. Involved in vacuolar transport of storage proteins. Regulates membrane trafficking to protein storage vacuoles (PSVs). Binds specifically to phosphatidylinositol 3-monophosphate (PtdIns3P).</text>
</comment>
<evidence type="ECO:0000256" key="11">
    <source>
        <dbReference type="SAM" id="MobiDB-lite"/>
    </source>
</evidence>
<dbReference type="SMART" id="SM00312">
    <property type="entry name" value="PX"/>
    <property type="match status" value="1"/>
</dbReference>
<feature type="compositionally biased region" description="Basic residues" evidence="11">
    <location>
        <begin position="1"/>
        <end position="12"/>
    </location>
</feature>
<dbReference type="Proteomes" id="UP001443914">
    <property type="component" value="Unassembled WGS sequence"/>
</dbReference>
<evidence type="ECO:0000256" key="7">
    <source>
        <dbReference type="ARBA" id="ARBA00023054"/>
    </source>
</evidence>
<dbReference type="PROSITE" id="PS50195">
    <property type="entry name" value="PX"/>
    <property type="match status" value="1"/>
</dbReference>
<evidence type="ECO:0000256" key="8">
    <source>
        <dbReference type="ARBA" id="ARBA00023136"/>
    </source>
</evidence>
<dbReference type="GO" id="GO:0005829">
    <property type="term" value="C:cytosol"/>
    <property type="evidence" value="ECO:0007669"/>
    <property type="project" value="UniProtKB-SubCell"/>
</dbReference>
<feature type="region of interest" description="Disordered" evidence="11">
    <location>
        <begin position="1"/>
        <end position="27"/>
    </location>
</feature>
<dbReference type="InterPro" id="IPR001683">
    <property type="entry name" value="PX_dom"/>
</dbReference>
<dbReference type="FunFam" id="3.30.1520.10:FF:000060">
    <property type="entry name" value="Phox (PX) domain-containing protein"/>
    <property type="match status" value="1"/>
</dbReference>
<feature type="compositionally biased region" description="Polar residues" evidence="11">
    <location>
        <begin position="171"/>
        <end position="189"/>
    </location>
</feature>
<keyword evidence="7 10" id="KW-0175">Coiled coil</keyword>
<accession>A0AAW1I4Q9</accession>
<reference evidence="13" key="1">
    <citation type="submission" date="2024-03" db="EMBL/GenBank/DDBJ databases">
        <title>WGS assembly of Saponaria officinalis var. Norfolk2.</title>
        <authorList>
            <person name="Jenkins J."/>
            <person name="Shu S."/>
            <person name="Grimwood J."/>
            <person name="Barry K."/>
            <person name="Goodstein D."/>
            <person name="Schmutz J."/>
            <person name="Leebens-Mack J."/>
            <person name="Osbourn A."/>
        </authorList>
    </citation>
    <scope>NUCLEOTIDE SEQUENCE [LARGE SCALE GENOMIC DNA]</scope>
    <source>
        <strain evidence="13">JIC</strain>
    </source>
</reference>
<dbReference type="InterPro" id="IPR036871">
    <property type="entry name" value="PX_dom_sf"/>
</dbReference>
<proteinExistence type="predicted"/>
<keyword evidence="6" id="KW-0653">Protein transport</keyword>
<comment type="caution">
    <text evidence="13">The sequence shown here is derived from an EMBL/GenBank/DDBJ whole genome shotgun (WGS) entry which is preliminary data.</text>
</comment>
<feature type="coiled-coil region" evidence="10">
    <location>
        <begin position="400"/>
        <end position="505"/>
    </location>
</feature>
<dbReference type="SUPFAM" id="SSF64268">
    <property type="entry name" value="PX domain"/>
    <property type="match status" value="1"/>
</dbReference>
<feature type="domain" description="PX" evidence="12">
    <location>
        <begin position="50"/>
        <end position="167"/>
    </location>
</feature>
<evidence type="ECO:0000256" key="4">
    <source>
        <dbReference type="ARBA" id="ARBA00022490"/>
    </source>
</evidence>
<keyword evidence="14" id="KW-1185">Reference proteome</keyword>
<keyword evidence="3" id="KW-0813">Transport</keyword>
<evidence type="ECO:0000256" key="9">
    <source>
        <dbReference type="ARBA" id="ARBA00055681"/>
    </source>
</evidence>
<evidence type="ECO:0000313" key="13">
    <source>
        <dbReference type="EMBL" id="KAK9683575.1"/>
    </source>
</evidence>
<keyword evidence="5" id="KW-0967">Endosome</keyword>
<evidence type="ECO:0000256" key="2">
    <source>
        <dbReference type="ARBA" id="ARBA00004514"/>
    </source>
</evidence>
<gene>
    <name evidence="13" type="ORF">RND81_10G150600</name>
</gene>
<evidence type="ECO:0000256" key="10">
    <source>
        <dbReference type="SAM" id="Coils"/>
    </source>
</evidence>
<name>A0AAW1I4Q9_SAPOF</name>
<dbReference type="PANTHER" id="PTHR46856:SF1">
    <property type="entry name" value="PX DOMAIN-CONTAINING PROTEIN EREL1-RELATED"/>
    <property type="match status" value="1"/>
</dbReference>
<dbReference type="EMBL" id="JBDFQZ010000010">
    <property type="protein sequence ID" value="KAK9683575.1"/>
    <property type="molecule type" value="Genomic_DNA"/>
</dbReference>
<feature type="region of interest" description="Disordered" evidence="11">
    <location>
        <begin position="338"/>
        <end position="360"/>
    </location>
</feature>
<feature type="region of interest" description="Disordered" evidence="11">
    <location>
        <begin position="170"/>
        <end position="189"/>
    </location>
</feature>
<dbReference type="AlphaFoldDB" id="A0AAW1I4Q9"/>
<evidence type="ECO:0000313" key="14">
    <source>
        <dbReference type="Proteomes" id="UP001443914"/>
    </source>
</evidence>
<dbReference type="InterPro" id="IPR044588">
    <property type="entry name" value="EREX-like"/>
</dbReference>
<evidence type="ECO:0000256" key="6">
    <source>
        <dbReference type="ARBA" id="ARBA00022927"/>
    </source>
</evidence>